<dbReference type="EMBL" id="CCYD01000109">
    <property type="protein sequence ID" value="CEG36000.1"/>
    <property type="molecule type" value="Genomic_DNA"/>
</dbReference>
<dbReference type="OrthoDB" id="76494at2759"/>
<name>A0A0P1A6J4_PLAHL</name>
<keyword evidence="2" id="KW-1185">Reference proteome</keyword>
<protein>
    <submittedName>
        <fullName evidence="1">Uncharacterized protein</fullName>
    </submittedName>
</protein>
<dbReference type="GeneID" id="36395377"/>
<dbReference type="RefSeq" id="XP_024572369.1">
    <property type="nucleotide sequence ID" value="XM_024730425.1"/>
</dbReference>
<reference evidence="2" key="1">
    <citation type="submission" date="2014-09" db="EMBL/GenBank/DDBJ databases">
        <authorList>
            <person name="Sharma Rahul"/>
            <person name="Thines Marco"/>
        </authorList>
    </citation>
    <scope>NUCLEOTIDE SEQUENCE [LARGE SCALE GENOMIC DNA]</scope>
</reference>
<dbReference type="AlphaFoldDB" id="A0A0P1A6J4"/>
<proteinExistence type="predicted"/>
<dbReference type="Proteomes" id="UP000054928">
    <property type="component" value="Unassembled WGS sequence"/>
</dbReference>
<evidence type="ECO:0000313" key="2">
    <source>
        <dbReference type="Proteomes" id="UP000054928"/>
    </source>
</evidence>
<accession>A0A0P1A6J4</accession>
<evidence type="ECO:0000313" key="1">
    <source>
        <dbReference type="EMBL" id="CEG36000.1"/>
    </source>
</evidence>
<organism evidence="1 2">
    <name type="scientific">Plasmopara halstedii</name>
    <name type="common">Downy mildew of sunflower</name>
    <dbReference type="NCBI Taxonomy" id="4781"/>
    <lineage>
        <taxon>Eukaryota</taxon>
        <taxon>Sar</taxon>
        <taxon>Stramenopiles</taxon>
        <taxon>Oomycota</taxon>
        <taxon>Peronosporomycetes</taxon>
        <taxon>Peronosporales</taxon>
        <taxon>Peronosporaceae</taxon>
        <taxon>Plasmopara</taxon>
    </lineage>
</organism>
<sequence>MISKNDLNYGRKCMQDLDRFNESMGWTIKNRDGIDTEHHVSQPCQDFSRSAFGNIAKIPDDFVAPTNSSSMTRGQKSLFPSNRKRTGKFIADSNTEAQRIVESERIQQPPISSKKTRLRKIKLKSEPVDFVYDINVRRKLREQLDADRREVLHKANAREAMLRSKKMWIFDKPYKSSAMKSRRDN</sequence>